<keyword evidence="6" id="KW-1185">Reference proteome</keyword>
<feature type="signal peptide" evidence="4">
    <location>
        <begin position="1"/>
        <end position="21"/>
    </location>
</feature>
<sequence length="558" mass="61018">MNALKVSVVLAIALAAVPVRAEQTLPPPKPAPAGTLYYDILLGEIAGKRGALDQALRAYLDAAGRSDDVRVAERAFGLALYAGQPALGADAARRWLALAPDDPQARQALVLALVDAGQVNEAVEHLEAVRESLAGRDRQQGFAALAGLLNQVPNKRAVYLALAELRARHPEYAAGYYYEAAAALAAGEQALVLPLLDAAIRAEPQWVPAHLLRARALLDRGDIDAARAALAAAVQRFPDDGKLRMDYARVLYTAGEADAALVELERVIGADPLDIEARLAFGAIAIERRQYARAVQVLEPALESGGRDDEVMFELGQAEEGRGDFARAAAWYGRVSSDTRAFAARIRIGGLRLRESGPDAMRAYFDAQRREHPDEARRLYLGEADLLRREDRFGDAMGVLDGALAVLPDDTDLLYARALVAERLDRVDQAEADLRRVLQLDPDNAMALNALGYTLADRGGRYAEALPFVERALARTPDDAATLDSMGWILFKIGRAEEGLDYLRRARARSDEPEITAHLVEVLQATGRGEEARTLFERAWRLTPDDRFLRRLKEVQGW</sequence>
<feature type="repeat" description="TPR" evidence="3">
    <location>
        <begin position="411"/>
        <end position="444"/>
    </location>
</feature>
<dbReference type="Pfam" id="PF13432">
    <property type="entry name" value="TPR_16"/>
    <property type="match status" value="3"/>
</dbReference>
<evidence type="ECO:0000256" key="1">
    <source>
        <dbReference type="ARBA" id="ARBA00022737"/>
    </source>
</evidence>
<dbReference type="PROSITE" id="PS50005">
    <property type="entry name" value="TPR"/>
    <property type="match status" value="1"/>
</dbReference>
<gene>
    <name evidence="5" type="ORF">EV699_110175</name>
</gene>
<reference evidence="5 6" key="1">
    <citation type="submission" date="2019-03" db="EMBL/GenBank/DDBJ databases">
        <title>Genomic Encyclopedia of Type Strains, Phase IV (KMG-IV): sequencing the most valuable type-strain genomes for metagenomic binning, comparative biology and taxonomic classification.</title>
        <authorList>
            <person name="Goeker M."/>
        </authorList>
    </citation>
    <scope>NUCLEOTIDE SEQUENCE [LARGE SCALE GENOMIC DNA]</scope>
    <source>
        <strain evidence="5 6">DSM 25287</strain>
    </source>
</reference>
<keyword evidence="2 3" id="KW-0802">TPR repeat</keyword>
<dbReference type="EMBL" id="SLWY01000010">
    <property type="protein sequence ID" value="TCO81149.1"/>
    <property type="molecule type" value="Genomic_DNA"/>
</dbReference>
<evidence type="ECO:0000256" key="2">
    <source>
        <dbReference type="ARBA" id="ARBA00022803"/>
    </source>
</evidence>
<keyword evidence="4" id="KW-0732">Signal</keyword>
<name>A0A4R2LA34_9GAMM</name>
<keyword evidence="1" id="KW-0677">Repeat</keyword>
<dbReference type="AlphaFoldDB" id="A0A4R2LA34"/>
<dbReference type="Pfam" id="PF14559">
    <property type="entry name" value="TPR_19"/>
    <property type="match status" value="1"/>
</dbReference>
<evidence type="ECO:0000313" key="5">
    <source>
        <dbReference type="EMBL" id="TCO81149.1"/>
    </source>
</evidence>
<dbReference type="Gene3D" id="1.25.40.10">
    <property type="entry name" value="Tetratricopeptide repeat domain"/>
    <property type="match status" value="3"/>
</dbReference>
<evidence type="ECO:0000256" key="3">
    <source>
        <dbReference type="PROSITE-ProRule" id="PRU00339"/>
    </source>
</evidence>
<dbReference type="RefSeq" id="WP_132542425.1">
    <property type="nucleotide sequence ID" value="NZ_SLWY01000010.1"/>
</dbReference>
<dbReference type="PANTHER" id="PTHR45586:SF1">
    <property type="entry name" value="LIPOPOLYSACCHARIDE ASSEMBLY PROTEIN B"/>
    <property type="match status" value="1"/>
</dbReference>
<dbReference type="OrthoDB" id="9766710at2"/>
<evidence type="ECO:0000256" key="4">
    <source>
        <dbReference type="SAM" id="SignalP"/>
    </source>
</evidence>
<evidence type="ECO:0000313" key="6">
    <source>
        <dbReference type="Proteomes" id="UP000295765"/>
    </source>
</evidence>
<dbReference type="InterPro" id="IPR051012">
    <property type="entry name" value="CellSynth/LPSAsmb/PSIAsmb"/>
</dbReference>
<dbReference type="Proteomes" id="UP000295765">
    <property type="component" value="Unassembled WGS sequence"/>
</dbReference>
<proteinExistence type="predicted"/>
<dbReference type="SUPFAM" id="SSF48452">
    <property type="entry name" value="TPR-like"/>
    <property type="match status" value="3"/>
</dbReference>
<organism evidence="5 6">
    <name type="scientific">Plasticicumulans lactativorans</name>
    <dbReference type="NCBI Taxonomy" id="1133106"/>
    <lineage>
        <taxon>Bacteria</taxon>
        <taxon>Pseudomonadati</taxon>
        <taxon>Pseudomonadota</taxon>
        <taxon>Gammaproteobacteria</taxon>
        <taxon>Candidatus Competibacteraceae</taxon>
        <taxon>Plasticicumulans</taxon>
    </lineage>
</organism>
<dbReference type="SMART" id="SM00028">
    <property type="entry name" value="TPR"/>
    <property type="match status" value="5"/>
</dbReference>
<dbReference type="InterPro" id="IPR019734">
    <property type="entry name" value="TPR_rpt"/>
</dbReference>
<dbReference type="InterPro" id="IPR011990">
    <property type="entry name" value="TPR-like_helical_dom_sf"/>
</dbReference>
<dbReference type="PANTHER" id="PTHR45586">
    <property type="entry name" value="TPR REPEAT-CONTAINING PROTEIN PA4667"/>
    <property type="match status" value="1"/>
</dbReference>
<feature type="chain" id="PRO_5020219414" evidence="4">
    <location>
        <begin position="22"/>
        <end position="558"/>
    </location>
</feature>
<protein>
    <submittedName>
        <fullName evidence="5">Tfp pilus assembly protein PilF</fullName>
    </submittedName>
</protein>
<comment type="caution">
    <text evidence="5">The sequence shown here is derived from an EMBL/GenBank/DDBJ whole genome shotgun (WGS) entry which is preliminary data.</text>
</comment>
<accession>A0A4R2LA34</accession>